<protein>
    <submittedName>
        <fullName evidence="2">Uncharacterized protein</fullName>
    </submittedName>
</protein>
<keyword evidence="3" id="KW-1185">Reference proteome</keyword>
<dbReference type="EMBL" id="RWGY01000051">
    <property type="protein sequence ID" value="TVU05042.1"/>
    <property type="molecule type" value="Genomic_DNA"/>
</dbReference>
<reference evidence="2 3" key="1">
    <citation type="journal article" date="2019" name="Sci. Rep.">
        <title>A high-quality genome of Eragrostis curvula grass provides insights into Poaceae evolution and supports new strategies to enhance forage quality.</title>
        <authorList>
            <person name="Carballo J."/>
            <person name="Santos B.A.C.M."/>
            <person name="Zappacosta D."/>
            <person name="Garbus I."/>
            <person name="Selva J.P."/>
            <person name="Gallo C.A."/>
            <person name="Diaz A."/>
            <person name="Albertini E."/>
            <person name="Caccamo M."/>
            <person name="Echenique V."/>
        </authorList>
    </citation>
    <scope>NUCLEOTIDE SEQUENCE [LARGE SCALE GENOMIC DNA]</scope>
    <source>
        <strain evidence="3">cv. Victoria</strain>
        <tissue evidence="2">Leaf</tissue>
    </source>
</reference>
<dbReference type="Gramene" id="TVU05042">
    <property type="protein sequence ID" value="TVU05042"/>
    <property type="gene ID" value="EJB05_48190"/>
</dbReference>
<comment type="caution">
    <text evidence="2">The sequence shown here is derived from an EMBL/GenBank/DDBJ whole genome shotgun (WGS) entry which is preliminary data.</text>
</comment>
<sequence>MPRSSSPLAAAVTDPSIQTPPCFLSTAGWAAPLGSRSGQPAAPLLGSPPPRLPPCFLADPLGCVVQRLAAAQQHEEFEYHSHTIYVSIILLPDSLLGQPSVKRIEKRYGFSRNSYDLSAWKQRKVKGENGNDHLKSVLLECIKK</sequence>
<evidence type="ECO:0000256" key="1">
    <source>
        <dbReference type="SAM" id="MobiDB-lite"/>
    </source>
</evidence>
<proteinExistence type="predicted"/>
<accession>A0A5J9T178</accession>
<feature type="region of interest" description="Disordered" evidence="1">
    <location>
        <begin position="1"/>
        <end position="20"/>
    </location>
</feature>
<dbReference type="AlphaFoldDB" id="A0A5J9T178"/>
<gene>
    <name evidence="2" type="ORF">EJB05_48190</name>
</gene>
<evidence type="ECO:0000313" key="3">
    <source>
        <dbReference type="Proteomes" id="UP000324897"/>
    </source>
</evidence>
<evidence type="ECO:0000313" key="2">
    <source>
        <dbReference type="EMBL" id="TVU05042.1"/>
    </source>
</evidence>
<name>A0A5J9T178_9POAL</name>
<dbReference type="Proteomes" id="UP000324897">
    <property type="component" value="Unassembled WGS sequence"/>
</dbReference>
<organism evidence="2 3">
    <name type="scientific">Eragrostis curvula</name>
    <name type="common">weeping love grass</name>
    <dbReference type="NCBI Taxonomy" id="38414"/>
    <lineage>
        <taxon>Eukaryota</taxon>
        <taxon>Viridiplantae</taxon>
        <taxon>Streptophyta</taxon>
        <taxon>Embryophyta</taxon>
        <taxon>Tracheophyta</taxon>
        <taxon>Spermatophyta</taxon>
        <taxon>Magnoliopsida</taxon>
        <taxon>Liliopsida</taxon>
        <taxon>Poales</taxon>
        <taxon>Poaceae</taxon>
        <taxon>PACMAD clade</taxon>
        <taxon>Chloridoideae</taxon>
        <taxon>Eragrostideae</taxon>
        <taxon>Eragrostidinae</taxon>
        <taxon>Eragrostis</taxon>
    </lineage>
</organism>